<evidence type="ECO:0000313" key="5">
    <source>
        <dbReference type="Proteomes" id="UP000192247"/>
    </source>
</evidence>
<evidence type="ECO:0000313" key="4">
    <source>
        <dbReference type="EMBL" id="OQR73227.1"/>
    </source>
</evidence>
<name>A0A1V9XI79_9ACAR</name>
<feature type="compositionally biased region" description="Gly residues" evidence="3">
    <location>
        <begin position="267"/>
        <end position="277"/>
    </location>
</feature>
<evidence type="ECO:0000256" key="2">
    <source>
        <dbReference type="PROSITE-ProRule" id="PRU00497"/>
    </source>
</evidence>
<sequence>EDDFAEDVKSYVVPSPRPQASVPPFPGPLSLPNKLSVKPSGYARPKISKDEDWDFDVKSYVKHRGSVTGGTGGNVAPATSTAWSKPATNYGGWTSSINQVPPPGAYGPGPAYPSAKMGWSPFDDGTGPSQPDADSWYLSGIKSAKPNFGPSLSSAGGGGWSPPGGHTPTQPPKRPGAAYGPSFESSKPASGGWLPSTDKSVKPNFGLGTSSGAGSRGWSLPGGHIPIQPPKTPGAAYEPSPGSSKPASGGWLPSSGKPVKSSFGPGPSYGAGSGGWLPQGDSTPTQPPKRPGAAYRPSFESSKPASGGRLPPTSQSVKPNFGPGPSSGAGSRGWLPQGDNTPTQPPKKLEAGYRPSSGSSKPASGGWLPPTGQSVKSSFGPRPSYGAGSGGWLPQGDSTPTQPPKKSEAAYRPSPELSKPASRGWLPSSGQPVKSSFGPGPLSGAGGGGWSPPGGHIPTQPPKRPGAAYGPSFGSSKPASGGWLPPTGQSVKPNFGPGFSSGAGSRGGSLQGGHIPTQPPKTPGATYGPSPGSSKPASGGWLPSSGQPVKSSFGPGSLSGAGGGGRSLPGGHIPTQPPKRPGAAYRPSFESSKPASGGWLPPTGQSVKPNLGPGPSSGAGSRGWLPQGDNVPTQPPKKLEAGYRPSPGSSKPASGGWLPPTGQSVKSSFGPRPSYGAGSGKWLPQGDSTPTQPPKKSEAAYKPSPELSKPASGGWLPSSGQAVKSSFGPGPSSGAGSGEWSPPSGHIPTQPPKKPGAAYEPPSASKSRSPSAGQSKKPNFGLGQSSGAGSGGWSPPDDHIPIQPPKRPGTAYRPSSGSSKSASRGWSPSAGQSVKPSFGPEPSSGAGSGGWSSLGGGANSWSPSGVGFAKPNFGLAPSSGTEIPGWTPSSRAARPQGSHRPTPAYDTSTVEKWSLSREAQPGKQANTYRPIPGGRPGDRSAQFGSGSAMPYDFRYNIDLDEGNIYREEKGDETGKVTGIYTIRTNDGVDRRVKYMADQFGFHAEVDTNEQGTANQNPADVVIRSNTHGHSASASDGGGRAPASSFTAGQKAQNGFRDKQIFEGFGGGRGNGYANPNAGGGWDE</sequence>
<reference evidence="4 5" key="1">
    <citation type="journal article" date="2017" name="Gigascience">
        <title>Draft genome of the honey bee ectoparasitic mite, Tropilaelaps mercedesae, is shaped by the parasitic life history.</title>
        <authorList>
            <person name="Dong X."/>
            <person name="Armstrong S.D."/>
            <person name="Xia D."/>
            <person name="Makepeace B.L."/>
            <person name="Darby A.C."/>
            <person name="Kadowaki T."/>
        </authorList>
    </citation>
    <scope>NUCLEOTIDE SEQUENCE [LARGE SCALE GENOMIC DNA]</scope>
    <source>
        <strain evidence="4">Wuxi-XJTLU</strain>
    </source>
</reference>
<dbReference type="AlphaFoldDB" id="A0A1V9XI79"/>
<dbReference type="OrthoDB" id="6514991at2759"/>
<feature type="region of interest" description="Disordered" evidence="3">
    <location>
        <begin position="1"/>
        <end position="47"/>
    </location>
</feature>
<feature type="compositionally biased region" description="Polar residues" evidence="3">
    <location>
        <begin position="88"/>
        <end position="99"/>
    </location>
</feature>
<feature type="compositionally biased region" description="Gly residues" evidence="3">
    <location>
        <begin position="499"/>
        <end position="511"/>
    </location>
</feature>
<feature type="compositionally biased region" description="Low complexity" evidence="3">
    <location>
        <begin position="761"/>
        <end position="783"/>
    </location>
</feature>
<organism evidence="4 5">
    <name type="scientific">Tropilaelaps mercedesae</name>
    <dbReference type="NCBI Taxonomy" id="418985"/>
    <lineage>
        <taxon>Eukaryota</taxon>
        <taxon>Metazoa</taxon>
        <taxon>Ecdysozoa</taxon>
        <taxon>Arthropoda</taxon>
        <taxon>Chelicerata</taxon>
        <taxon>Arachnida</taxon>
        <taxon>Acari</taxon>
        <taxon>Parasitiformes</taxon>
        <taxon>Mesostigmata</taxon>
        <taxon>Gamasina</taxon>
        <taxon>Dermanyssoidea</taxon>
        <taxon>Laelapidae</taxon>
        <taxon>Tropilaelaps</taxon>
    </lineage>
</organism>
<feature type="compositionally biased region" description="Low complexity" evidence="3">
    <location>
        <begin position="239"/>
        <end position="250"/>
    </location>
</feature>
<accession>A0A1V9XI79</accession>
<feature type="compositionally biased region" description="Low complexity" evidence="3">
    <location>
        <begin position="645"/>
        <end position="656"/>
    </location>
</feature>
<gene>
    <name evidence="4" type="ORF">BIW11_09867</name>
</gene>
<feature type="compositionally biased region" description="Gly residues" evidence="3">
    <location>
        <begin position="557"/>
        <end position="568"/>
    </location>
</feature>
<evidence type="ECO:0000256" key="1">
    <source>
        <dbReference type="ARBA" id="ARBA00022460"/>
    </source>
</evidence>
<dbReference type="InParanoid" id="A0A1V9XI79"/>
<feature type="region of interest" description="Disordered" evidence="3">
    <location>
        <begin position="88"/>
        <end position="946"/>
    </location>
</feature>
<dbReference type="Proteomes" id="UP000192247">
    <property type="component" value="Unassembled WGS sequence"/>
</dbReference>
<comment type="caution">
    <text evidence="4">The sequence shown here is derived from an EMBL/GenBank/DDBJ whole genome shotgun (WGS) entry which is preliminary data.</text>
</comment>
<feature type="compositionally biased region" description="Low complexity" evidence="3">
    <location>
        <begin position="813"/>
        <end position="830"/>
    </location>
</feature>
<proteinExistence type="predicted"/>
<feature type="compositionally biased region" description="Low complexity" evidence="3">
    <location>
        <begin position="528"/>
        <end position="540"/>
    </location>
</feature>
<dbReference type="EMBL" id="MNPL01010292">
    <property type="protein sequence ID" value="OQR73227.1"/>
    <property type="molecule type" value="Genomic_DNA"/>
</dbReference>
<keyword evidence="5" id="KW-1185">Reference proteome</keyword>
<keyword evidence="1 2" id="KW-0193">Cuticle</keyword>
<feature type="compositionally biased region" description="Gly residues" evidence="3">
    <location>
        <begin position="441"/>
        <end position="452"/>
    </location>
</feature>
<dbReference type="GO" id="GO:0042302">
    <property type="term" value="F:structural constituent of cuticle"/>
    <property type="evidence" value="ECO:0007669"/>
    <property type="project" value="UniProtKB-UniRule"/>
</dbReference>
<dbReference type="PROSITE" id="PS51155">
    <property type="entry name" value="CHIT_BIND_RR_2"/>
    <property type="match status" value="1"/>
</dbReference>
<feature type="compositionally biased region" description="Low complexity" evidence="3">
    <location>
        <begin position="355"/>
        <end position="366"/>
    </location>
</feature>
<feature type="non-terminal residue" evidence="4">
    <location>
        <position position="1"/>
    </location>
</feature>
<dbReference type="Pfam" id="PF00379">
    <property type="entry name" value="Chitin_bind_4"/>
    <property type="match status" value="1"/>
</dbReference>
<dbReference type="InterPro" id="IPR000618">
    <property type="entry name" value="Insect_cuticle"/>
</dbReference>
<dbReference type="PROSITE" id="PS00233">
    <property type="entry name" value="CHIT_BIND_RR_1"/>
    <property type="match status" value="1"/>
</dbReference>
<protein>
    <submittedName>
        <fullName evidence="4">Uncharacterized protein</fullName>
    </submittedName>
</protein>
<feature type="compositionally biased region" description="Pro residues" evidence="3">
    <location>
        <begin position="15"/>
        <end position="29"/>
    </location>
</feature>
<feature type="compositionally biased region" description="Gly residues" evidence="3">
    <location>
        <begin position="846"/>
        <end position="858"/>
    </location>
</feature>
<dbReference type="InterPro" id="IPR031311">
    <property type="entry name" value="CHIT_BIND_RR_consensus"/>
</dbReference>
<feature type="region of interest" description="Disordered" evidence="3">
    <location>
        <begin position="1027"/>
        <end position="1083"/>
    </location>
</feature>
<feature type="compositionally biased region" description="Low complexity" evidence="3">
    <location>
        <begin position="1028"/>
        <end position="1044"/>
    </location>
</feature>
<evidence type="ECO:0000256" key="3">
    <source>
        <dbReference type="SAM" id="MobiDB-lite"/>
    </source>
</evidence>